<dbReference type="Proteomes" id="UP000245166">
    <property type="component" value="Unassembled WGS sequence"/>
</dbReference>
<feature type="region of interest" description="Disordered" evidence="2">
    <location>
        <begin position="1"/>
        <end position="48"/>
    </location>
</feature>
<proteinExistence type="inferred from homology"/>
<evidence type="ECO:0000256" key="1">
    <source>
        <dbReference type="ARBA" id="ARBA00005721"/>
    </source>
</evidence>
<name>A0A2U1ZWL4_9MICO</name>
<comment type="similarity">
    <text evidence="1">Belongs to the asp23 family.</text>
</comment>
<accession>A0A2U1ZWL4</accession>
<keyword evidence="4" id="KW-1185">Reference proteome</keyword>
<dbReference type="RefSeq" id="WP_109229714.1">
    <property type="nucleotide sequence ID" value="NZ_PYHR01000002.1"/>
</dbReference>
<dbReference type="EMBL" id="PYHR01000002">
    <property type="protein sequence ID" value="PWD51333.1"/>
    <property type="molecule type" value="Genomic_DNA"/>
</dbReference>
<feature type="region of interest" description="Disordered" evidence="2">
    <location>
        <begin position="156"/>
        <end position="189"/>
    </location>
</feature>
<evidence type="ECO:0000256" key="2">
    <source>
        <dbReference type="SAM" id="MobiDB-lite"/>
    </source>
</evidence>
<dbReference type="PANTHER" id="PTHR34297">
    <property type="entry name" value="HYPOTHETICAL CYTOSOLIC PROTEIN-RELATED"/>
    <property type="match status" value="1"/>
</dbReference>
<dbReference type="AlphaFoldDB" id="A0A2U1ZWL4"/>
<protein>
    <submittedName>
        <fullName evidence="3">Asp23/Gls24 family envelope stress response protein</fullName>
    </submittedName>
</protein>
<dbReference type="PANTHER" id="PTHR34297:SF3">
    <property type="entry name" value="ALKALINE SHOCK PROTEIN 23"/>
    <property type="match status" value="1"/>
</dbReference>
<dbReference type="OrthoDB" id="9808942at2"/>
<feature type="compositionally biased region" description="Low complexity" evidence="2">
    <location>
        <begin position="11"/>
        <end position="21"/>
    </location>
</feature>
<dbReference type="Pfam" id="PF03780">
    <property type="entry name" value="Asp23"/>
    <property type="match status" value="1"/>
</dbReference>
<comment type="caution">
    <text evidence="3">The sequence shown here is derived from an EMBL/GenBank/DDBJ whole genome shotgun (WGS) entry which is preliminary data.</text>
</comment>
<organism evidence="3 4">
    <name type="scientific">Serinibacter arcticus</name>
    <dbReference type="NCBI Taxonomy" id="1655435"/>
    <lineage>
        <taxon>Bacteria</taxon>
        <taxon>Bacillati</taxon>
        <taxon>Actinomycetota</taxon>
        <taxon>Actinomycetes</taxon>
        <taxon>Micrococcales</taxon>
        <taxon>Beutenbergiaceae</taxon>
        <taxon>Serinibacter</taxon>
    </lineage>
</organism>
<evidence type="ECO:0000313" key="4">
    <source>
        <dbReference type="Proteomes" id="UP000245166"/>
    </source>
</evidence>
<reference evidence="3 4" key="1">
    <citation type="submission" date="2018-03" db="EMBL/GenBank/DDBJ databases">
        <title>Genome assembly of novel Miniimonas species PCH200.</title>
        <authorList>
            <person name="Thakur V."/>
            <person name="Kumar V."/>
            <person name="Singh D."/>
        </authorList>
    </citation>
    <scope>NUCLEOTIDE SEQUENCE [LARGE SCALE GENOMIC DNA]</scope>
    <source>
        <strain evidence="3 4">PCH200</strain>
    </source>
</reference>
<sequence length="189" mass="19552">MSQTTPRTDATDAASSISSTDVARTSTGGGRVGQRREQTSPLSTDEGTTTIADGVVSKIAGLAAREVMGVHDVGGGAARAFGSLRERIPGGSTNYSQGVNVEVGQEEAAVDLEIVAEFGVAISDVAQSVRRNVISSIERMTGLRVIEVNVNVNDVHLPEDEDHSGSSRSSQRSGGNGDDDGAGTEPRVR</sequence>
<evidence type="ECO:0000313" key="3">
    <source>
        <dbReference type="EMBL" id="PWD51333.1"/>
    </source>
</evidence>
<gene>
    <name evidence="3" type="ORF">C8046_12345</name>
</gene>
<dbReference type="InterPro" id="IPR005531">
    <property type="entry name" value="Asp23"/>
</dbReference>
<feature type="compositionally biased region" description="Polar residues" evidence="2">
    <location>
        <begin position="39"/>
        <end position="48"/>
    </location>
</feature>